<keyword evidence="2 6" id="KW-0812">Transmembrane</keyword>
<accession>A8XLJ2</accession>
<evidence type="ECO:0000256" key="4">
    <source>
        <dbReference type="ARBA" id="ARBA00023136"/>
    </source>
</evidence>
<evidence type="ECO:0000313" key="10">
    <source>
        <dbReference type="WormBase" id="CBG15262"/>
    </source>
</evidence>
<dbReference type="InParanoid" id="A8XLJ2"/>
<comment type="similarity">
    <text evidence="5 6">Belongs to the anion channel-forming bestrophin (TC 1.A.46) family. Calcium-sensitive chloride channel subfamily.</text>
</comment>
<dbReference type="HOGENOM" id="CLU_018069_7_1_1"/>
<keyword evidence="6" id="KW-0406">Ion transport</keyword>
<dbReference type="InterPro" id="IPR021134">
    <property type="entry name" value="Bestrophin-like"/>
</dbReference>
<comment type="subcellular location">
    <subcellularLocation>
        <location evidence="6">Cell membrane</location>
        <topology evidence="6">Multi-pass membrane protein</topology>
    </subcellularLocation>
    <subcellularLocation>
        <location evidence="1">Membrane</location>
        <topology evidence="1">Multi-pass membrane protein</topology>
    </subcellularLocation>
</comment>
<gene>
    <name evidence="10" type="primary">best-17</name>
    <name evidence="8 10" type="ORF">CBG15262</name>
    <name evidence="8" type="ORF">CBG_15262</name>
</gene>
<dbReference type="FunCoup" id="A8XLJ2">
    <property type="interactions" value="4"/>
</dbReference>
<dbReference type="PANTHER" id="PTHR10736">
    <property type="entry name" value="BESTROPHIN"/>
    <property type="match status" value="1"/>
</dbReference>
<dbReference type="EMBL" id="HE601055">
    <property type="protein sequence ID" value="CAP33496.2"/>
    <property type="molecule type" value="Genomic_DNA"/>
</dbReference>
<evidence type="ECO:0000256" key="3">
    <source>
        <dbReference type="ARBA" id="ARBA00022989"/>
    </source>
</evidence>
<feature type="transmembrane region" description="Helical" evidence="6">
    <location>
        <begin position="36"/>
        <end position="55"/>
    </location>
</feature>
<dbReference type="WormBase" id="CBG15262">
    <property type="protein sequence ID" value="CBP18352"/>
    <property type="gene ID" value="WBGene00035576"/>
    <property type="gene designation" value="Cbr-best-17"/>
</dbReference>
<keyword evidence="6" id="KW-1003">Cell membrane</keyword>
<dbReference type="GO" id="GO:0034707">
    <property type="term" value="C:chloride channel complex"/>
    <property type="evidence" value="ECO:0007669"/>
    <property type="project" value="UniProtKB-KW"/>
</dbReference>
<evidence type="ECO:0000256" key="6">
    <source>
        <dbReference type="RuleBase" id="RU363126"/>
    </source>
</evidence>
<keyword evidence="9" id="KW-1185">Reference proteome</keyword>
<dbReference type="PANTHER" id="PTHR10736:SF59">
    <property type="entry name" value="BESTROPHIN HOMOLOG 17"/>
    <property type="match status" value="1"/>
</dbReference>
<dbReference type="AlphaFoldDB" id="A8XLJ2"/>
<reference evidence="8 9" key="1">
    <citation type="journal article" date="2003" name="PLoS Biol.">
        <title>The genome sequence of Caenorhabditis briggsae: a platform for comparative genomics.</title>
        <authorList>
            <person name="Stein L.D."/>
            <person name="Bao Z."/>
            <person name="Blasiar D."/>
            <person name="Blumenthal T."/>
            <person name="Brent M.R."/>
            <person name="Chen N."/>
            <person name="Chinwalla A."/>
            <person name="Clarke L."/>
            <person name="Clee C."/>
            <person name="Coghlan A."/>
            <person name="Coulson A."/>
            <person name="D'Eustachio P."/>
            <person name="Fitch D.H."/>
            <person name="Fulton L.A."/>
            <person name="Fulton R.E."/>
            <person name="Griffiths-Jones S."/>
            <person name="Harris T.W."/>
            <person name="Hillier L.W."/>
            <person name="Kamath R."/>
            <person name="Kuwabara P.E."/>
            <person name="Mardis E.R."/>
            <person name="Marra M.A."/>
            <person name="Miner T.L."/>
            <person name="Minx P."/>
            <person name="Mullikin J.C."/>
            <person name="Plumb R.W."/>
            <person name="Rogers J."/>
            <person name="Schein J.E."/>
            <person name="Sohrmann M."/>
            <person name="Spieth J."/>
            <person name="Stajich J.E."/>
            <person name="Wei C."/>
            <person name="Willey D."/>
            <person name="Wilson R.K."/>
            <person name="Durbin R."/>
            <person name="Waterston R.H."/>
        </authorList>
    </citation>
    <scope>NUCLEOTIDE SEQUENCE [LARGE SCALE GENOMIC DNA]</scope>
    <source>
        <strain evidence="8 9">AF16</strain>
    </source>
</reference>
<evidence type="ECO:0000256" key="1">
    <source>
        <dbReference type="ARBA" id="ARBA00004141"/>
    </source>
</evidence>
<dbReference type="GO" id="GO:0005254">
    <property type="term" value="F:chloride channel activity"/>
    <property type="evidence" value="ECO:0000318"/>
    <property type="project" value="GO_Central"/>
</dbReference>
<protein>
    <recommendedName>
        <fullName evidence="6">Bestrophin homolog</fullName>
    </recommendedName>
</protein>
<evidence type="ECO:0000256" key="2">
    <source>
        <dbReference type="ARBA" id="ARBA00022692"/>
    </source>
</evidence>
<reference evidence="8 9" key="2">
    <citation type="journal article" date="2011" name="PLoS Genet.">
        <title>Caenorhabditis briggsae recombinant inbred line genotypes reveal inter-strain incompatibility and the evolution of recombination.</title>
        <authorList>
            <person name="Ross J.A."/>
            <person name="Koboldt D.C."/>
            <person name="Staisch J.E."/>
            <person name="Chamberlin H.M."/>
            <person name="Gupta B.P."/>
            <person name="Miller R.D."/>
            <person name="Baird S.E."/>
            <person name="Haag E.S."/>
        </authorList>
    </citation>
    <scope>NUCLEOTIDE SEQUENCE [LARGE SCALE GENOMIC DNA]</scope>
    <source>
        <strain evidence="8 9">AF16</strain>
    </source>
</reference>
<comment type="function">
    <text evidence="6">Forms chloride channels.</text>
</comment>
<keyword evidence="6" id="KW-0868">Chloride</keyword>
<dbReference type="GO" id="GO:0005886">
    <property type="term" value="C:plasma membrane"/>
    <property type="evidence" value="ECO:0000318"/>
    <property type="project" value="GO_Central"/>
</dbReference>
<sequence length="488" mass="55984">MTVNYQLDVSSGNPLLFLKLLSRWRGSIWKSVAGDLAVWLVFFYAVHFTYLYVLLKDWQLIFDKISIHMDDRMKYLPLTFMLGFFVTTVFERWRSALNVMPFIESVALSVAVLLPGKGEEDRLTRRAIVRYVVLHQVLVFRDISMRVRRRFPTLQYVVDAGFMEPEERDELEAVCCNPGQNYWVPINWANSLALDAHQRKLIDQPTAFNNLILAIKEFRVSMETLIKFDSIPIPIAYPQVVFLAVRVYFTICIVSRQFLISDLKSKTQMDWPVPIMSILEFIFVIGWMKVAEVLLNPLGEDDDDFEVNWIIDKNISVSSFLPEMIVIFLKFQTGMAIVDNTHGYHPNLVNDKFADPDYLPAYSEKSQLPRTLTGSAAKVELASPDDAVKIVRVNPEDAPPTSERGSIFTKRNAFSLRNRTISISSNNIESPSQERKFNLSMPATMLSKSKQPDRPGLETLNEENEPASNNHFRRGDRIYSSDSVNALN</sequence>
<evidence type="ECO:0000313" key="9">
    <source>
        <dbReference type="Proteomes" id="UP000008549"/>
    </source>
</evidence>
<dbReference type="OMA" id="VPINWAN"/>
<keyword evidence="4 6" id="KW-0472">Membrane</keyword>
<keyword evidence="6" id="KW-0407">Ion channel</keyword>
<organism evidence="8 9">
    <name type="scientific">Caenorhabditis briggsae</name>
    <dbReference type="NCBI Taxonomy" id="6238"/>
    <lineage>
        <taxon>Eukaryota</taxon>
        <taxon>Metazoa</taxon>
        <taxon>Ecdysozoa</taxon>
        <taxon>Nematoda</taxon>
        <taxon>Chromadorea</taxon>
        <taxon>Rhabditida</taxon>
        <taxon>Rhabditina</taxon>
        <taxon>Rhabditomorpha</taxon>
        <taxon>Rhabditoidea</taxon>
        <taxon>Rhabditidae</taxon>
        <taxon>Peloderinae</taxon>
        <taxon>Caenorhabditis</taxon>
    </lineage>
</organism>
<evidence type="ECO:0000256" key="5">
    <source>
        <dbReference type="ARBA" id="ARBA00034769"/>
    </source>
</evidence>
<keyword evidence="6" id="KW-0869">Chloride channel</keyword>
<name>A8XLJ2_CAEBR</name>
<keyword evidence="6" id="KW-0813">Transport</keyword>
<dbReference type="InterPro" id="IPR000615">
    <property type="entry name" value="Bestrophin"/>
</dbReference>
<dbReference type="eggNOG" id="KOG3547">
    <property type="taxonomic scope" value="Eukaryota"/>
</dbReference>
<evidence type="ECO:0000313" key="8">
    <source>
        <dbReference type="EMBL" id="CAP33496.2"/>
    </source>
</evidence>
<feature type="transmembrane region" description="Helical" evidence="6">
    <location>
        <begin position="75"/>
        <end position="93"/>
    </location>
</feature>
<evidence type="ECO:0000256" key="7">
    <source>
        <dbReference type="SAM" id="MobiDB-lite"/>
    </source>
</evidence>
<dbReference type="Proteomes" id="UP000008549">
    <property type="component" value="Unassembled WGS sequence"/>
</dbReference>
<dbReference type="Pfam" id="PF01062">
    <property type="entry name" value="Bestrophin"/>
    <property type="match status" value="1"/>
</dbReference>
<dbReference type="GO" id="GO:1902476">
    <property type="term" value="P:chloride transmembrane transport"/>
    <property type="evidence" value="ECO:0000318"/>
    <property type="project" value="GO_Central"/>
</dbReference>
<proteinExistence type="inferred from homology"/>
<keyword evidence="3 6" id="KW-1133">Transmembrane helix</keyword>
<feature type="region of interest" description="Disordered" evidence="7">
    <location>
        <begin position="445"/>
        <end position="488"/>
    </location>
</feature>